<dbReference type="AlphaFoldDB" id="A0AAV5KIX2"/>
<keyword evidence="2" id="KW-1185">Reference proteome</keyword>
<organism evidence="1 2">
    <name type="scientific">Rubroshorea leprosula</name>
    <dbReference type="NCBI Taxonomy" id="152421"/>
    <lineage>
        <taxon>Eukaryota</taxon>
        <taxon>Viridiplantae</taxon>
        <taxon>Streptophyta</taxon>
        <taxon>Embryophyta</taxon>
        <taxon>Tracheophyta</taxon>
        <taxon>Spermatophyta</taxon>
        <taxon>Magnoliopsida</taxon>
        <taxon>eudicotyledons</taxon>
        <taxon>Gunneridae</taxon>
        <taxon>Pentapetalae</taxon>
        <taxon>rosids</taxon>
        <taxon>malvids</taxon>
        <taxon>Malvales</taxon>
        <taxon>Dipterocarpaceae</taxon>
        <taxon>Rubroshorea</taxon>
    </lineage>
</organism>
<sequence length="129" mass="14647">MKVHLKRIRLRLLPPRGSETNVISSPGSTCATHSLGSLYSTNTIGSARRPLIDFDIASPLELDIPFSLAFIYFPHILWVPELELPVRRYDHLNRSESVSDSPWFRNWLCATHGVQCLYAPDDFSAMSFN</sequence>
<gene>
    <name evidence="1" type="ORF">SLEP1_g34093</name>
</gene>
<dbReference type="Proteomes" id="UP001054252">
    <property type="component" value="Unassembled WGS sequence"/>
</dbReference>
<comment type="caution">
    <text evidence="1">The sequence shown here is derived from an EMBL/GenBank/DDBJ whole genome shotgun (WGS) entry which is preliminary data.</text>
</comment>
<proteinExistence type="predicted"/>
<accession>A0AAV5KIX2</accession>
<evidence type="ECO:0000313" key="2">
    <source>
        <dbReference type="Proteomes" id="UP001054252"/>
    </source>
</evidence>
<dbReference type="EMBL" id="BPVZ01000065">
    <property type="protein sequence ID" value="GKV24485.1"/>
    <property type="molecule type" value="Genomic_DNA"/>
</dbReference>
<protein>
    <submittedName>
        <fullName evidence="1">Uncharacterized protein</fullName>
    </submittedName>
</protein>
<reference evidence="1 2" key="1">
    <citation type="journal article" date="2021" name="Commun. Biol.">
        <title>The genome of Shorea leprosula (Dipterocarpaceae) highlights the ecological relevance of drought in aseasonal tropical rainforests.</title>
        <authorList>
            <person name="Ng K.K.S."/>
            <person name="Kobayashi M.J."/>
            <person name="Fawcett J.A."/>
            <person name="Hatakeyama M."/>
            <person name="Paape T."/>
            <person name="Ng C.H."/>
            <person name="Ang C.C."/>
            <person name="Tnah L.H."/>
            <person name="Lee C.T."/>
            <person name="Nishiyama T."/>
            <person name="Sese J."/>
            <person name="O'Brien M.J."/>
            <person name="Copetti D."/>
            <person name="Mohd Noor M.I."/>
            <person name="Ong R.C."/>
            <person name="Putra M."/>
            <person name="Sireger I.Z."/>
            <person name="Indrioko S."/>
            <person name="Kosugi Y."/>
            <person name="Izuno A."/>
            <person name="Isagi Y."/>
            <person name="Lee S.L."/>
            <person name="Shimizu K.K."/>
        </authorList>
    </citation>
    <scope>NUCLEOTIDE SEQUENCE [LARGE SCALE GENOMIC DNA]</scope>
    <source>
        <strain evidence="1">214</strain>
    </source>
</reference>
<name>A0AAV5KIX2_9ROSI</name>
<evidence type="ECO:0000313" key="1">
    <source>
        <dbReference type="EMBL" id="GKV24485.1"/>
    </source>
</evidence>